<dbReference type="GO" id="GO:0030515">
    <property type="term" value="F:snoRNA binding"/>
    <property type="evidence" value="ECO:0007669"/>
    <property type="project" value="TreeGrafter"/>
</dbReference>
<evidence type="ECO:0000256" key="2">
    <source>
        <dbReference type="ARBA" id="ARBA00010559"/>
    </source>
</evidence>
<evidence type="ECO:0000259" key="8">
    <source>
        <dbReference type="SMART" id="SM01036"/>
    </source>
</evidence>
<evidence type="ECO:0000256" key="5">
    <source>
        <dbReference type="ARBA" id="ARBA00023242"/>
    </source>
</evidence>
<evidence type="ECO:0000256" key="3">
    <source>
        <dbReference type="ARBA" id="ARBA00022517"/>
    </source>
</evidence>
<protein>
    <recommendedName>
        <fullName evidence="7">HEAT repeat-containing protein 1</fullName>
    </recommendedName>
</protein>
<evidence type="ECO:0000256" key="7">
    <source>
        <dbReference type="RuleBase" id="RU367065"/>
    </source>
</evidence>
<sequence length="1815" mass="207579">MTELSRQLEQLRQVTLPSGSQPSFLFDLKDASKIDRDTIFMIGMNGLEEIRRIDHTFLSFYSDVFQEDFANAHLHRDNLTKSQISKLDEELTKVIHLLAPHFLNPSCHKILELLVRFYKVHQYQRDELLSSFLPYHDTKFFTRMIMLCKLQGSQWEFMIRHQQQGYIMLRSDIVKKSMQDLSLLEVIIGKMKLSQIHMRFAGVVCLDVIHKISTLSNSLLYILLPFLSEVLSGSKEEKVLGYSLAVRISLRQNFSPHYLQALFIDILKTAGPEIEQGLATISLLMHIHKTQSLPKNIIDLFYSEEILKALANVSQKHDITQIVKAVEKKFINNLGKDKVNELTFQLCSTVNYSKAGIEAILNSLLMQYLNVKKELRDKVKSGFIKVLANLWQRYGDQVLEIIPKIVKEVCASHPGGESKTMLYDLISKGLSGMPYDPSSDLPLVLALRHPSREIRLHSLSQINSQASKYYQVLLGMLSSEDDVEILLEAVSVPELSKVDPESLYPVILKRFTQFISYEAQYTPLLRKLFTILTVEIAPHIAISSEHLKLIFLAYDKPELRDLCHNAASNAKHHQILKGYQGQDLSIYLKQWLSQHWCDIYTSVAELLDCQVILGLVPEIIEELEKKREFLTKEIISSSYLIVQKLIEMDNNATDIFEAVIRACPIARNIKSEQVRKEAVELMKCLVIYLIPRGSELCKGLLTKHFGKYSLQILLEISEKCPESLHLAVCIAANSGQFNSFLQTYPYIILSMGRDSIYRNAAIVALEQFLLKQLPKIEIEIEIEERSDFKQFEEHSSLIKKMLKRLLKYKAGISQDSNYIEHAVAKVMQNEVIDLISVGFNQVAYDRARYLSIHKKIKSDHLTEVFLEAAKSDEELAEVADRLCEYKNWGNFQHESVFLSLFEKARLRLAALKIVTPETFRNLSQELKVNLFFTLTKILPGLSSTHSIAVHELIDNLPIDASLLSQAIKNADIEKIEPLLEIVQYKHTQSSPVLIESLFSLLHKINESIQTSENEYLKQLVLLALKIHLASERKFELKGEHLNIILSSFRNEIEFNMQTKQQALHTLAGFAATKPAEVLIAMESLFMSSSKENAADEFTLFKAALRALVPSLVDTDLSVSTLVSQLINFFEVIPFDINELEDIIRIGGHTHLHLAVSYLCQTIEDLFITQEFLSRFTLEEILSSFNALISSLELEKVKKTNDFKVLDLFDLEFNAKEFLSLIPKKKEKSSQLLSEFLYSLFTLKHKSEEIIGSGDKKLISQSKSVKKQLLKLLESINRALDNETLSKSLLLILEKPEKRANIDVKKEALEFLLKRLELSNHNKFHSLIPILCAILELYTDKASALHKEKYDSKAVYLQLTILATYNLLKSYENPNQFLELYGKTILEFTKSTCSEIRSSSSLCFSVFFSAKSSDILPFIEPYLSQILNILAENDEVVIECALSCIKHMMSGARDFLSPHIEELIFKLCSIEFDTTELLSLVPTYISPRIIIVCLNSLLGWLKDNFNGLIRLLEMSKILGEKITSQDAEIYKESLFAFYKDAITLPEKLKDELDLKQVKALSSTTSDSFSSFSLSLTNQQLKPAFSEIADWCLEKAEDDDYSFHRLLTLFSITGALTDKLKSLFVSYYAYLFDVIIDTLNKIYEAYQIETKKRKRNQGKLYLEVNSIVLQCLAKLSAHDKDKFLTIDRYDKLSVSLSNQLKMVGLKNKYRKYTEANVLPAIHALITETHDQAIWQSFNYKILLNSRNENPEVRCVSLLTVNKILLTLGKEYLTLLPDIMPFVSEALEDENDSVTNIAKMLLTQLETLSGENIKEHIR</sequence>
<evidence type="ECO:0000313" key="9">
    <source>
        <dbReference type="EMBL" id="CAG9321753.1"/>
    </source>
</evidence>
<dbReference type="PANTHER" id="PTHR13457">
    <property type="entry name" value="BAP28"/>
    <property type="match status" value="1"/>
</dbReference>
<keyword evidence="3 7" id="KW-0690">Ribosome biogenesis</keyword>
<comment type="caution">
    <text evidence="9">The sequence shown here is derived from an EMBL/GenBank/DDBJ whole genome shotgun (WGS) entry which is preliminary data.</text>
</comment>
<dbReference type="SUPFAM" id="SSF48371">
    <property type="entry name" value="ARM repeat"/>
    <property type="match status" value="2"/>
</dbReference>
<proteinExistence type="inferred from homology"/>
<dbReference type="InterPro" id="IPR016024">
    <property type="entry name" value="ARM-type_fold"/>
</dbReference>
<evidence type="ECO:0000256" key="1">
    <source>
        <dbReference type="ARBA" id="ARBA00004604"/>
    </source>
</evidence>
<dbReference type="GO" id="GO:0034455">
    <property type="term" value="C:t-UTP complex"/>
    <property type="evidence" value="ECO:0007669"/>
    <property type="project" value="TreeGrafter"/>
</dbReference>
<evidence type="ECO:0000313" key="10">
    <source>
        <dbReference type="Proteomes" id="UP001162131"/>
    </source>
</evidence>
<keyword evidence="6 7" id="KW-0687">Ribonucleoprotein</keyword>
<dbReference type="InterPro" id="IPR011989">
    <property type="entry name" value="ARM-like"/>
</dbReference>
<dbReference type="GO" id="GO:0000462">
    <property type="term" value="P:maturation of SSU-rRNA from tricistronic rRNA transcript (SSU-rRNA, 5.8S rRNA, LSU-rRNA)"/>
    <property type="evidence" value="ECO:0007669"/>
    <property type="project" value="TreeGrafter"/>
</dbReference>
<comment type="similarity">
    <text evidence="2 7">Belongs to the HEATR1/UTP10 family.</text>
</comment>
<evidence type="ECO:0000256" key="6">
    <source>
        <dbReference type="ARBA" id="ARBA00023274"/>
    </source>
</evidence>
<dbReference type="GO" id="GO:0045943">
    <property type="term" value="P:positive regulation of transcription by RNA polymerase I"/>
    <property type="evidence" value="ECO:0007669"/>
    <property type="project" value="TreeGrafter"/>
</dbReference>
<dbReference type="GO" id="GO:0030686">
    <property type="term" value="C:90S preribosome"/>
    <property type="evidence" value="ECO:0007669"/>
    <property type="project" value="TreeGrafter"/>
</dbReference>
<keyword evidence="4 7" id="KW-0698">rRNA processing</keyword>
<accession>A0AAU9JDU8</accession>
<dbReference type="Proteomes" id="UP001162131">
    <property type="component" value="Unassembled WGS sequence"/>
</dbReference>
<keyword evidence="10" id="KW-1185">Reference proteome</keyword>
<evidence type="ECO:0000256" key="4">
    <source>
        <dbReference type="ARBA" id="ARBA00022552"/>
    </source>
</evidence>
<dbReference type="Pfam" id="PF08146">
    <property type="entry name" value="BP28CT"/>
    <property type="match status" value="1"/>
</dbReference>
<feature type="domain" description="BP28 C-terminal" evidence="8">
    <location>
        <begin position="1523"/>
        <end position="1681"/>
    </location>
</feature>
<comment type="subcellular location">
    <subcellularLocation>
        <location evidence="1 7">Nucleus</location>
        <location evidence="1 7">Nucleolus</location>
    </subcellularLocation>
</comment>
<reference evidence="9" key="1">
    <citation type="submission" date="2021-09" db="EMBL/GenBank/DDBJ databases">
        <authorList>
            <consortium name="AG Swart"/>
            <person name="Singh M."/>
            <person name="Singh A."/>
            <person name="Seah K."/>
            <person name="Emmerich C."/>
        </authorList>
    </citation>
    <scope>NUCLEOTIDE SEQUENCE</scope>
    <source>
        <strain evidence="9">ATCC30299</strain>
    </source>
</reference>
<dbReference type="EMBL" id="CAJZBQ010000029">
    <property type="protein sequence ID" value="CAG9321753.1"/>
    <property type="molecule type" value="Genomic_DNA"/>
</dbReference>
<dbReference type="InterPro" id="IPR040191">
    <property type="entry name" value="UTP10"/>
</dbReference>
<dbReference type="GO" id="GO:0032040">
    <property type="term" value="C:small-subunit processome"/>
    <property type="evidence" value="ECO:0007669"/>
    <property type="project" value="TreeGrafter"/>
</dbReference>
<dbReference type="PANTHER" id="PTHR13457:SF1">
    <property type="entry name" value="HEAT REPEAT-CONTAINING PROTEIN 1"/>
    <property type="match status" value="1"/>
</dbReference>
<organism evidence="9 10">
    <name type="scientific">Blepharisma stoltei</name>
    <dbReference type="NCBI Taxonomy" id="1481888"/>
    <lineage>
        <taxon>Eukaryota</taxon>
        <taxon>Sar</taxon>
        <taxon>Alveolata</taxon>
        <taxon>Ciliophora</taxon>
        <taxon>Postciliodesmatophora</taxon>
        <taxon>Heterotrichea</taxon>
        <taxon>Heterotrichida</taxon>
        <taxon>Blepharismidae</taxon>
        <taxon>Blepharisma</taxon>
    </lineage>
</organism>
<keyword evidence="5 7" id="KW-0539">Nucleus</keyword>
<dbReference type="Gene3D" id="1.25.10.10">
    <property type="entry name" value="Leucine-rich Repeat Variant"/>
    <property type="match status" value="2"/>
</dbReference>
<gene>
    <name evidence="9" type="ORF">BSTOLATCC_MIC29664</name>
</gene>
<name>A0AAU9JDU8_9CILI</name>
<dbReference type="SMART" id="SM01036">
    <property type="entry name" value="BP28CT"/>
    <property type="match status" value="1"/>
</dbReference>
<dbReference type="InterPro" id="IPR012954">
    <property type="entry name" value="BP28_C_dom"/>
</dbReference>
<comment type="function">
    <text evidence="7">Involved in nucleolar processing of pre-18S ribosomal RNA.</text>
</comment>